<dbReference type="InterPro" id="IPR027417">
    <property type="entry name" value="P-loop_NTPase"/>
</dbReference>
<keyword evidence="2" id="KW-0342">GTP-binding</keyword>
<evidence type="ECO:0000313" key="8">
    <source>
        <dbReference type="Proteomes" id="UP001275084"/>
    </source>
</evidence>
<dbReference type="InterPro" id="IPR030381">
    <property type="entry name" value="G_DYNAMIN_dom"/>
</dbReference>
<dbReference type="InterPro" id="IPR045063">
    <property type="entry name" value="Dynamin_N"/>
</dbReference>
<comment type="caution">
    <text evidence="7">The sequence shown here is derived from an EMBL/GenBank/DDBJ whole genome shotgun (WGS) entry which is preliminary data.</text>
</comment>
<reference evidence="7" key="1">
    <citation type="journal article" date="2023" name="Mol. Phylogenet. Evol.">
        <title>Genome-scale phylogeny and comparative genomics of the fungal order Sordariales.</title>
        <authorList>
            <person name="Hensen N."/>
            <person name="Bonometti L."/>
            <person name="Westerberg I."/>
            <person name="Brannstrom I.O."/>
            <person name="Guillou S."/>
            <person name="Cros-Aarteil S."/>
            <person name="Calhoun S."/>
            <person name="Haridas S."/>
            <person name="Kuo A."/>
            <person name="Mondo S."/>
            <person name="Pangilinan J."/>
            <person name="Riley R."/>
            <person name="LaButti K."/>
            <person name="Andreopoulos B."/>
            <person name="Lipzen A."/>
            <person name="Chen C."/>
            <person name="Yan M."/>
            <person name="Daum C."/>
            <person name="Ng V."/>
            <person name="Clum A."/>
            <person name="Steindorff A."/>
            <person name="Ohm R.A."/>
            <person name="Martin F."/>
            <person name="Silar P."/>
            <person name="Natvig D.O."/>
            <person name="Lalanne C."/>
            <person name="Gautier V."/>
            <person name="Ament-Velasquez S.L."/>
            <person name="Kruys A."/>
            <person name="Hutchinson M.I."/>
            <person name="Powell A.J."/>
            <person name="Barry K."/>
            <person name="Miller A.N."/>
            <person name="Grigoriev I.V."/>
            <person name="Debuchy R."/>
            <person name="Gladieux P."/>
            <person name="Hiltunen Thoren M."/>
            <person name="Johannesson H."/>
        </authorList>
    </citation>
    <scope>NUCLEOTIDE SEQUENCE</scope>
    <source>
        <strain evidence="7">CBS 955.72</strain>
    </source>
</reference>
<accession>A0AAJ0HV98</accession>
<keyword evidence="8" id="KW-1185">Reference proteome</keyword>
<proteinExistence type="predicted"/>
<dbReference type="Pfam" id="PF00350">
    <property type="entry name" value="Dynamin_N"/>
    <property type="match status" value="1"/>
</dbReference>
<dbReference type="GO" id="GO:0006897">
    <property type="term" value="P:endocytosis"/>
    <property type="evidence" value="ECO:0007669"/>
    <property type="project" value="TreeGrafter"/>
</dbReference>
<dbReference type="GO" id="GO:0016559">
    <property type="term" value="P:peroxisome fission"/>
    <property type="evidence" value="ECO:0007669"/>
    <property type="project" value="TreeGrafter"/>
</dbReference>
<feature type="compositionally biased region" description="Polar residues" evidence="4">
    <location>
        <begin position="826"/>
        <end position="838"/>
    </location>
</feature>
<evidence type="ECO:0000256" key="1">
    <source>
        <dbReference type="ARBA" id="ARBA00022741"/>
    </source>
</evidence>
<feature type="coiled-coil region" evidence="3">
    <location>
        <begin position="710"/>
        <end position="737"/>
    </location>
</feature>
<evidence type="ECO:0000259" key="6">
    <source>
        <dbReference type="PROSITE" id="PS51718"/>
    </source>
</evidence>
<dbReference type="Gene3D" id="3.40.50.300">
    <property type="entry name" value="P-loop containing nucleotide triphosphate hydrolases"/>
    <property type="match status" value="1"/>
</dbReference>
<dbReference type="CDD" id="cd08771">
    <property type="entry name" value="DLP_1"/>
    <property type="match status" value="1"/>
</dbReference>
<dbReference type="GO" id="GO:0016020">
    <property type="term" value="C:membrane"/>
    <property type="evidence" value="ECO:0007669"/>
    <property type="project" value="TreeGrafter"/>
</dbReference>
<feature type="region of interest" description="Disordered" evidence="4">
    <location>
        <begin position="824"/>
        <end position="894"/>
    </location>
</feature>
<dbReference type="InterPro" id="IPR022812">
    <property type="entry name" value="Dynamin"/>
</dbReference>
<feature type="domain" description="GED" evidence="5">
    <location>
        <begin position="658"/>
        <end position="749"/>
    </location>
</feature>
<keyword evidence="7" id="KW-0378">Hydrolase</keyword>
<dbReference type="GO" id="GO:0000266">
    <property type="term" value="P:mitochondrial fission"/>
    <property type="evidence" value="ECO:0007669"/>
    <property type="project" value="TreeGrafter"/>
</dbReference>
<dbReference type="AlphaFoldDB" id="A0AAJ0HV98"/>
<feature type="compositionally biased region" description="Basic and acidic residues" evidence="4">
    <location>
        <begin position="423"/>
        <end position="436"/>
    </location>
</feature>
<dbReference type="Pfam" id="PF01031">
    <property type="entry name" value="Dynamin_M"/>
    <property type="match status" value="1"/>
</dbReference>
<feature type="domain" description="Dynamin-type G" evidence="6">
    <location>
        <begin position="36"/>
        <end position="313"/>
    </location>
</feature>
<dbReference type="PRINTS" id="PR00195">
    <property type="entry name" value="DYNAMIN"/>
</dbReference>
<dbReference type="SMART" id="SM00053">
    <property type="entry name" value="DYNc"/>
    <property type="match status" value="1"/>
</dbReference>
<feature type="compositionally biased region" description="Polar residues" evidence="4">
    <location>
        <begin position="846"/>
        <end position="863"/>
    </location>
</feature>
<dbReference type="FunFam" id="3.40.50.300:FF:001425">
    <property type="entry name" value="Dynamin GTPase, putative"/>
    <property type="match status" value="1"/>
</dbReference>
<evidence type="ECO:0000256" key="2">
    <source>
        <dbReference type="ARBA" id="ARBA00023134"/>
    </source>
</evidence>
<evidence type="ECO:0000256" key="3">
    <source>
        <dbReference type="SAM" id="Coils"/>
    </source>
</evidence>
<dbReference type="Proteomes" id="UP001275084">
    <property type="component" value="Unassembled WGS sequence"/>
</dbReference>
<sequence>MAVDLDSSAMQQLQAEQRALLDTIDELRVLGLGNKFLDLPQLIVVGDQSSGKSSVLEAISRVRFPMKDGVCTRFATELVLRQSPQTKIDVKIQNESLDAFSQTSFGKQDLPRIIEEAKRHMGVGADSNSFSEQVLRVTISGPDVPQLTLVDLPGFYHNETESQGIKGVAIVDRLAEKYMRQENSIILAVISAQNELAAQKVLGEAKKHDPARTRTLGIITKPDKVEEESNNEQMYLRLSQNQEASHKLALGWHVLRNRAQKETDSNDTQRDEEEKRFFQSGVWSTISSQNRGIETLREKLSQVLLGHIQQKLPNLIAKIDAHIRSHQTRLRKLGGPRSSPTEVRKYLTSISTRFQRLALDGISGNYLDPFFGGLFPDSAAASYAHRRIRKIRALVRDMNRAFYHVLLNSGGRRHIRRTIRDHGTSDWEDENNKYDEGDREEEVGAEERSEEHSDAERKHEASAPQYLQPLIALYTVGDPVLISIKDLKEELEKLASENRGVEFPGSANDKVTLSLFRDQSGPWEDISNQHIDQVTELASSFAQELLLHVVGPDSKTADSLSRNCLNPYFDRKKKELHTKLAELLRHYQTGYDPQPLYEDFRSTVERRKNERLVQQVSENLRRSFPELFAKKSKGNLTRGALAQAILNSSKDLKSEFNAEQIIDNMTAYYEMSLKVFANNVVILALENCLISEMPEILTPDKVQDMSDETVISLASESKQIKREREELLDQLAKLQAGFAACQEYRPRRTVDLSPPPPPSSKILLTRPPDSTADGVEGLSTPPFSTTASPHTPAKPDASTVSTKPAQPNFFAQFKSPNVASPVPFSFGNSPAQSSTTNHGLFGSPRTIPTQPTQGTSSPAQSIFPNPPKPVSPFSLATPPISNFSTATGGGSGSR</sequence>
<dbReference type="SUPFAM" id="SSF52540">
    <property type="entry name" value="P-loop containing nucleoside triphosphate hydrolases"/>
    <property type="match status" value="1"/>
</dbReference>
<dbReference type="GO" id="GO:0005874">
    <property type="term" value="C:microtubule"/>
    <property type="evidence" value="ECO:0007669"/>
    <property type="project" value="TreeGrafter"/>
</dbReference>
<dbReference type="PROSITE" id="PS51718">
    <property type="entry name" value="G_DYNAMIN_2"/>
    <property type="match status" value="1"/>
</dbReference>
<dbReference type="PANTHER" id="PTHR11566">
    <property type="entry name" value="DYNAMIN"/>
    <property type="match status" value="1"/>
</dbReference>
<dbReference type="PANTHER" id="PTHR11566:SF149">
    <property type="entry name" value="GTPASE, PUTATIVE (AFU_ORTHOLOGUE AFUA_6G11890)-RELATED"/>
    <property type="match status" value="1"/>
</dbReference>
<gene>
    <name evidence="7" type="ORF">B0T25DRAFT_32480</name>
</gene>
<evidence type="ECO:0000259" key="5">
    <source>
        <dbReference type="PROSITE" id="PS51388"/>
    </source>
</evidence>
<reference evidence="7" key="2">
    <citation type="submission" date="2023-06" db="EMBL/GenBank/DDBJ databases">
        <authorList>
            <consortium name="Lawrence Berkeley National Laboratory"/>
            <person name="Haridas S."/>
            <person name="Hensen N."/>
            <person name="Bonometti L."/>
            <person name="Westerberg I."/>
            <person name="Brannstrom I.O."/>
            <person name="Guillou S."/>
            <person name="Cros-Aarteil S."/>
            <person name="Calhoun S."/>
            <person name="Kuo A."/>
            <person name="Mondo S."/>
            <person name="Pangilinan J."/>
            <person name="Riley R."/>
            <person name="Labutti K."/>
            <person name="Andreopoulos B."/>
            <person name="Lipzen A."/>
            <person name="Chen C."/>
            <person name="Yanf M."/>
            <person name="Daum C."/>
            <person name="Ng V."/>
            <person name="Clum A."/>
            <person name="Steindorff A."/>
            <person name="Ohm R."/>
            <person name="Martin F."/>
            <person name="Silar P."/>
            <person name="Natvig D."/>
            <person name="Lalanne C."/>
            <person name="Gautier V."/>
            <person name="Ament-Velasquez S.L."/>
            <person name="Kruys A."/>
            <person name="Hutchinson M.I."/>
            <person name="Powell A.J."/>
            <person name="Barry K."/>
            <person name="Miller A.N."/>
            <person name="Grigoriev I.V."/>
            <person name="Debuchy R."/>
            <person name="Gladieux P."/>
            <person name="Thoren M.H."/>
            <person name="Johannesson H."/>
        </authorList>
    </citation>
    <scope>NUCLEOTIDE SEQUENCE</scope>
    <source>
        <strain evidence="7">CBS 955.72</strain>
    </source>
</reference>
<dbReference type="GO" id="GO:0005739">
    <property type="term" value="C:mitochondrion"/>
    <property type="evidence" value="ECO:0007669"/>
    <property type="project" value="TreeGrafter"/>
</dbReference>
<evidence type="ECO:0000313" key="7">
    <source>
        <dbReference type="EMBL" id="KAK3363194.1"/>
    </source>
</evidence>
<dbReference type="GO" id="GO:0048312">
    <property type="term" value="P:intracellular distribution of mitochondria"/>
    <property type="evidence" value="ECO:0007669"/>
    <property type="project" value="TreeGrafter"/>
</dbReference>
<keyword evidence="1" id="KW-0547">Nucleotide-binding</keyword>
<feature type="region of interest" description="Disordered" evidence="4">
    <location>
        <begin position="423"/>
        <end position="461"/>
    </location>
</feature>
<evidence type="ECO:0000256" key="4">
    <source>
        <dbReference type="SAM" id="MobiDB-lite"/>
    </source>
</evidence>
<organism evidence="7 8">
    <name type="scientific">Lasiosphaeria hispida</name>
    <dbReference type="NCBI Taxonomy" id="260671"/>
    <lineage>
        <taxon>Eukaryota</taxon>
        <taxon>Fungi</taxon>
        <taxon>Dikarya</taxon>
        <taxon>Ascomycota</taxon>
        <taxon>Pezizomycotina</taxon>
        <taxon>Sordariomycetes</taxon>
        <taxon>Sordariomycetidae</taxon>
        <taxon>Sordariales</taxon>
        <taxon>Lasiosphaeriaceae</taxon>
        <taxon>Lasiosphaeria</taxon>
    </lineage>
</organism>
<feature type="compositionally biased region" description="Basic and acidic residues" evidence="4">
    <location>
        <begin position="445"/>
        <end position="461"/>
    </location>
</feature>
<dbReference type="GO" id="GO:0008017">
    <property type="term" value="F:microtubule binding"/>
    <property type="evidence" value="ECO:0007669"/>
    <property type="project" value="TreeGrafter"/>
</dbReference>
<name>A0AAJ0HV98_9PEZI</name>
<dbReference type="InterPro" id="IPR001401">
    <property type="entry name" value="Dynamin_GTPase"/>
</dbReference>
<dbReference type="GO" id="GO:0003924">
    <property type="term" value="F:GTPase activity"/>
    <property type="evidence" value="ECO:0007669"/>
    <property type="project" value="InterPro"/>
</dbReference>
<dbReference type="InterPro" id="IPR000375">
    <property type="entry name" value="Dynamin_stalk"/>
</dbReference>
<keyword evidence="3" id="KW-0175">Coiled coil</keyword>
<feature type="region of interest" description="Disordered" evidence="4">
    <location>
        <begin position="747"/>
        <end position="804"/>
    </location>
</feature>
<dbReference type="Gene3D" id="1.20.120.1240">
    <property type="entry name" value="Dynamin, middle domain"/>
    <property type="match status" value="1"/>
</dbReference>
<protein>
    <submittedName>
        <fullName evidence="7">P-loop containing nucleoside triphosphate hydrolase protein</fullName>
    </submittedName>
</protein>
<dbReference type="EMBL" id="JAUIQD010000001">
    <property type="protein sequence ID" value="KAK3363194.1"/>
    <property type="molecule type" value="Genomic_DNA"/>
</dbReference>
<dbReference type="InterPro" id="IPR020850">
    <property type="entry name" value="GED_dom"/>
</dbReference>
<dbReference type="GO" id="GO:0005525">
    <property type="term" value="F:GTP binding"/>
    <property type="evidence" value="ECO:0007669"/>
    <property type="project" value="InterPro"/>
</dbReference>
<dbReference type="PROSITE" id="PS51388">
    <property type="entry name" value="GED"/>
    <property type="match status" value="1"/>
</dbReference>